<keyword evidence="1" id="KW-0812">Transmembrane</keyword>
<dbReference type="Proteomes" id="UP000307092">
    <property type="component" value="Unassembled WGS sequence"/>
</dbReference>
<keyword evidence="1" id="KW-0472">Membrane</keyword>
<comment type="caution">
    <text evidence="2">The sequence shown here is derived from an EMBL/GenBank/DDBJ whole genome shotgun (WGS) entry which is preliminary data.</text>
</comment>
<protein>
    <submittedName>
        <fullName evidence="2">Uncharacterized protein</fullName>
    </submittedName>
</protein>
<keyword evidence="1" id="KW-1133">Transmembrane helix</keyword>
<accession>A0AAX2TRV6</accession>
<evidence type="ECO:0000313" key="2">
    <source>
        <dbReference type="EMBL" id="TJX06261.1"/>
    </source>
</evidence>
<feature type="transmembrane region" description="Helical" evidence="1">
    <location>
        <begin position="40"/>
        <end position="59"/>
    </location>
</feature>
<dbReference type="EMBL" id="SUQX01000004">
    <property type="protein sequence ID" value="TJX06261.1"/>
    <property type="molecule type" value="Genomic_DNA"/>
</dbReference>
<name>A0AAX2TRV6_NEIGO</name>
<organism evidence="2 3">
    <name type="scientific">Neisseria gonorrhoeae</name>
    <dbReference type="NCBI Taxonomy" id="485"/>
    <lineage>
        <taxon>Bacteria</taxon>
        <taxon>Pseudomonadati</taxon>
        <taxon>Pseudomonadota</taxon>
        <taxon>Betaproteobacteria</taxon>
        <taxon>Neisseriales</taxon>
        <taxon>Neisseriaceae</taxon>
        <taxon>Neisseria</taxon>
    </lineage>
</organism>
<sequence>MPADFCRLSVDKFLHGLWIKYRRVGIIGSLRFEPTRIQQICFLFENIIFSLFSISFLPIRAYP</sequence>
<reference evidence="2 3" key="1">
    <citation type="submission" date="2019-04" db="EMBL/GenBank/DDBJ databases">
        <title>The CDC panel for molecular diagnostics of ciprofloxacin resistance and its use for research and clinical development.</title>
        <authorList>
            <person name="Liu H."/>
            <person name="Tang K."/>
            <person name="Pham C."/>
            <person name="Schmerer M."/>
        </authorList>
    </citation>
    <scope>NUCLEOTIDE SEQUENCE [LARGE SCALE GENOMIC DNA]</scope>
    <source>
        <strain evidence="2 3">LRRBGS_0742</strain>
    </source>
</reference>
<gene>
    <name evidence="2" type="ORF">E8M63_03555</name>
</gene>
<dbReference type="AlphaFoldDB" id="A0AAX2TRV6"/>
<evidence type="ECO:0000256" key="1">
    <source>
        <dbReference type="SAM" id="Phobius"/>
    </source>
</evidence>
<proteinExistence type="predicted"/>
<evidence type="ECO:0000313" key="3">
    <source>
        <dbReference type="Proteomes" id="UP000307092"/>
    </source>
</evidence>
<dbReference type="RefSeq" id="WP_003694677.1">
    <property type="nucleotide sequence ID" value="NZ_JAJJIG010000001.1"/>
</dbReference>